<accession>A0A3N0Y434</accession>
<keyword evidence="11" id="KW-1185">Reference proteome</keyword>
<evidence type="ECO:0000256" key="5">
    <source>
        <dbReference type="ARBA" id="ARBA00022734"/>
    </source>
</evidence>
<feature type="compositionally biased region" description="Basic and acidic residues" evidence="8">
    <location>
        <begin position="221"/>
        <end position="236"/>
    </location>
</feature>
<keyword evidence="6" id="KW-0106">Calcium</keyword>
<feature type="region of interest" description="Disordered" evidence="8">
    <location>
        <begin position="221"/>
        <end position="246"/>
    </location>
</feature>
<evidence type="ECO:0000313" key="11">
    <source>
        <dbReference type="Proteomes" id="UP000281406"/>
    </source>
</evidence>
<dbReference type="EMBL" id="RJVU01053588">
    <property type="protein sequence ID" value="ROL29804.1"/>
    <property type="molecule type" value="Genomic_DNA"/>
</dbReference>
<dbReference type="Pfam" id="PF22633">
    <property type="entry name" value="F5_F8_type_C_2"/>
    <property type="match status" value="1"/>
</dbReference>
<comment type="subunit">
    <text evidence="3">Homotrimer.</text>
</comment>
<dbReference type="SMART" id="SM00607">
    <property type="entry name" value="FTP"/>
    <property type="match status" value="1"/>
</dbReference>
<evidence type="ECO:0000256" key="2">
    <source>
        <dbReference type="ARBA" id="ARBA00010147"/>
    </source>
</evidence>
<gene>
    <name evidence="10" type="ORF">DPX16_0861</name>
</gene>
<keyword evidence="5" id="KW-0430">Lectin</keyword>
<feature type="domain" description="Fucolectin tachylectin-4 pentraxin-1" evidence="9">
    <location>
        <begin position="27"/>
        <end position="171"/>
    </location>
</feature>
<evidence type="ECO:0000256" key="7">
    <source>
        <dbReference type="ARBA" id="ARBA00023157"/>
    </source>
</evidence>
<keyword evidence="7" id="KW-1015">Disulfide bond</keyword>
<evidence type="ECO:0000256" key="4">
    <source>
        <dbReference type="ARBA" id="ARBA00022723"/>
    </source>
</evidence>
<dbReference type="SUPFAM" id="SSF49785">
    <property type="entry name" value="Galactose-binding domain-like"/>
    <property type="match status" value="2"/>
</dbReference>
<name>A0A3N0Y434_ANAGA</name>
<dbReference type="AlphaFoldDB" id="A0A3N0Y434"/>
<evidence type="ECO:0000313" key="10">
    <source>
        <dbReference type="EMBL" id="ROL29804.1"/>
    </source>
</evidence>
<evidence type="ECO:0000256" key="1">
    <source>
        <dbReference type="ARBA" id="ARBA00002219"/>
    </source>
</evidence>
<proteinExistence type="inferred from homology"/>
<sequence length="246" mass="27654">MEGRYVNVVIPGDSKNLTLCEVKVYGTDNVKLNGNSDQSSIFQYWNAERAVDGKKLAQGAASICTQTKEEKNPWWRLDLLDIYYVSAVTITNRIDSSPELINGAEIRIGNSLDSDGNKNPSCAVIQSIPGVVSYNYSFPQMEGRFVNVIIPGDKKILTLCEVEVYGILTVRKAFVRMKFVSTSDPENDKLLYQLQSALAFRGITDVKLSWIKLPQREQKRDVEEGDEVKRHHDIQRGKAGRHSALQ</sequence>
<dbReference type="PANTHER" id="PTHR45713:SF11">
    <property type="entry name" value="FUCOLECTIN TACHYLECTIN-4 PENTRAXIN-1 DOMAIN-CONTAINING PROTEIN"/>
    <property type="match status" value="1"/>
</dbReference>
<evidence type="ECO:0000256" key="6">
    <source>
        <dbReference type="ARBA" id="ARBA00022837"/>
    </source>
</evidence>
<dbReference type="Proteomes" id="UP000281406">
    <property type="component" value="Unassembled WGS sequence"/>
</dbReference>
<dbReference type="GO" id="GO:0042806">
    <property type="term" value="F:fucose binding"/>
    <property type="evidence" value="ECO:0007669"/>
    <property type="project" value="UniProtKB-ARBA"/>
</dbReference>
<evidence type="ECO:0000256" key="3">
    <source>
        <dbReference type="ARBA" id="ARBA00011233"/>
    </source>
</evidence>
<dbReference type="OrthoDB" id="547680at2759"/>
<dbReference type="InterPro" id="IPR006585">
    <property type="entry name" value="FTP1"/>
</dbReference>
<dbReference type="InterPro" id="IPR008979">
    <property type="entry name" value="Galactose-bd-like_sf"/>
</dbReference>
<keyword evidence="4" id="KW-0479">Metal-binding</keyword>
<comment type="similarity">
    <text evidence="2">Belongs to the fucolectin family.</text>
</comment>
<dbReference type="GO" id="GO:0046872">
    <property type="term" value="F:metal ion binding"/>
    <property type="evidence" value="ECO:0007669"/>
    <property type="project" value="UniProtKB-KW"/>
</dbReference>
<protein>
    <submittedName>
        <fullName evidence="10">Fucolectin-4</fullName>
    </submittedName>
</protein>
<comment type="function">
    <text evidence="1">Acts as a defensive agent. Recognizes blood group fucosylated oligosaccharides including A, B, H and Lewis B-type antigens. Does not recognize Lewis A antigen and has low affinity for monovalent haptens.</text>
</comment>
<organism evidence="10 11">
    <name type="scientific">Anabarilius grahami</name>
    <name type="common">Kanglang fish</name>
    <name type="synonym">Barilius grahami</name>
    <dbReference type="NCBI Taxonomy" id="495550"/>
    <lineage>
        <taxon>Eukaryota</taxon>
        <taxon>Metazoa</taxon>
        <taxon>Chordata</taxon>
        <taxon>Craniata</taxon>
        <taxon>Vertebrata</taxon>
        <taxon>Euteleostomi</taxon>
        <taxon>Actinopterygii</taxon>
        <taxon>Neopterygii</taxon>
        <taxon>Teleostei</taxon>
        <taxon>Ostariophysi</taxon>
        <taxon>Cypriniformes</taxon>
        <taxon>Xenocyprididae</taxon>
        <taxon>Xenocypridinae</taxon>
        <taxon>Xenocypridinae incertae sedis</taxon>
        <taxon>Anabarilius</taxon>
    </lineage>
</organism>
<evidence type="ECO:0000259" key="9">
    <source>
        <dbReference type="SMART" id="SM00607"/>
    </source>
</evidence>
<evidence type="ECO:0000256" key="8">
    <source>
        <dbReference type="SAM" id="MobiDB-lite"/>
    </source>
</evidence>
<dbReference type="Gene3D" id="2.60.120.260">
    <property type="entry name" value="Galactose-binding domain-like"/>
    <property type="match status" value="2"/>
</dbReference>
<dbReference type="PANTHER" id="PTHR45713">
    <property type="entry name" value="FTP DOMAIN-CONTAINING PROTEIN"/>
    <property type="match status" value="1"/>
</dbReference>
<reference evidence="10 11" key="1">
    <citation type="submission" date="2018-10" db="EMBL/GenBank/DDBJ databases">
        <title>Genome assembly for a Yunnan-Guizhou Plateau 3E fish, Anabarilius grahami (Regan), and its evolutionary and genetic applications.</title>
        <authorList>
            <person name="Jiang W."/>
        </authorList>
    </citation>
    <scope>NUCLEOTIDE SEQUENCE [LARGE SCALE GENOMIC DNA]</scope>
    <source>
        <strain evidence="10">AG-KIZ</strain>
        <tissue evidence="10">Muscle</tissue>
    </source>
</reference>
<dbReference type="GO" id="GO:0001868">
    <property type="term" value="P:regulation of complement activation, lectin pathway"/>
    <property type="evidence" value="ECO:0007669"/>
    <property type="project" value="UniProtKB-ARBA"/>
</dbReference>
<dbReference type="GO" id="GO:0010185">
    <property type="term" value="P:regulation of cellular defense response"/>
    <property type="evidence" value="ECO:0007669"/>
    <property type="project" value="UniProtKB-ARBA"/>
</dbReference>
<dbReference type="InterPro" id="IPR051941">
    <property type="entry name" value="BG_Antigen-Binding_Lectin"/>
</dbReference>
<comment type="caution">
    <text evidence="10">The sequence shown here is derived from an EMBL/GenBank/DDBJ whole genome shotgun (WGS) entry which is preliminary data.</text>
</comment>